<evidence type="ECO:0000313" key="12">
    <source>
        <dbReference type="Proteomes" id="UP000287361"/>
    </source>
</evidence>
<dbReference type="GO" id="GO:0006592">
    <property type="term" value="P:ornithine biosynthetic process"/>
    <property type="evidence" value="ECO:0007669"/>
    <property type="project" value="TreeGrafter"/>
</dbReference>
<organism evidence="11 12">
    <name type="scientific">Anaerotignum faecicola</name>
    <dbReference type="NCBI Taxonomy" id="2358141"/>
    <lineage>
        <taxon>Bacteria</taxon>
        <taxon>Bacillati</taxon>
        <taxon>Bacillota</taxon>
        <taxon>Clostridia</taxon>
        <taxon>Lachnospirales</taxon>
        <taxon>Anaerotignaceae</taxon>
        <taxon>Anaerotignum</taxon>
    </lineage>
</organism>
<comment type="subunit">
    <text evidence="2 10">Heterotetramer of two alpha and two beta chains.</text>
</comment>
<evidence type="ECO:0000256" key="5">
    <source>
        <dbReference type="ARBA" id="ARBA00022679"/>
    </source>
</evidence>
<accession>A0A401LFZ5</accession>
<proteinExistence type="inferred from homology"/>
<gene>
    <name evidence="10 11" type="primary">argJ</name>
    <name evidence="11" type="ORF">KGMB03357_20990</name>
</gene>
<evidence type="ECO:0000256" key="8">
    <source>
        <dbReference type="ARBA" id="ARBA00023315"/>
    </source>
</evidence>
<feature type="binding site" evidence="10">
    <location>
        <position position="400"/>
    </location>
    <ligand>
        <name>substrate</name>
    </ligand>
</feature>
<dbReference type="Gene3D" id="3.10.20.340">
    <property type="entry name" value="ArgJ beta chain, C-terminal domain"/>
    <property type="match status" value="1"/>
</dbReference>
<comment type="subcellular location">
    <subcellularLocation>
        <location evidence="10">Cytoplasm</location>
    </subcellularLocation>
</comment>
<dbReference type="GO" id="GO:0004042">
    <property type="term" value="F:L-glutamate N-acetyltransferase activity"/>
    <property type="evidence" value="ECO:0007669"/>
    <property type="project" value="UniProtKB-UniRule"/>
</dbReference>
<dbReference type="Pfam" id="PF01960">
    <property type="entry name" value="ArgJ"/>
    <property type="match status" value="1"/>
</dbReference>
<keyword evidence="3 10" id="KW-0055">Arginine biosynthesis</keyword>
<keyword evidence="6 10" id="KW-0068">Autocatalytic cleavage</keyword>
<comment type="catalytic activity">
    <reaction evidence="9 10">
        <text>N(2)-acetyl-L-ornithine + L-glutamate = N-acetyl-L-glutamate + L-ornithine</text>
        <dbReference type="Rhea" id="RHEA:15349"/>
        <dbReference type="ChEBI" id="CHEBI:29985"/>
        <dbReference type="ChEBI" id="CHEBI:44337"/>
        <dbReference type="ChEBI" id="CHEBI:46911"/>
        <dbReference type="ChEBI" id="CHEBI:57805"/>
        <dbReference type="EC" id="2.3.1.35"/>
    </reaction>
</comment>
<protein>
    <recommendedName>
        <fullName evidence="10">Arginine biosynthesis bifunctional protein ArgJ</fullName>
    </recommendedName>
    <domain>
        <recommendedName>
            <fullName evidence="10">Glutamate N-acetyltransferase</fullName>
            <ecNumber evidence="10">2.3.1.35</ecNumber>
        </recommendedName>
        <alternativeName>
            <fullName evidence="10">Ornithine acetyltransferase</fullName>
            <shortName evidence="10">OATase</shortName>
        </alternativeName>
        <alternativeName>
            <fullName evidence="10">Ornithine transacetylase</fullName>
        </alternativeName>
    </domain>
    <domain>
        <recommendedName>
            <fullName evidence="10">Amino-acid acetyltransferase</fullName>
            <ecNumber evidence="10">2.3.1.1</ecNumber>
        </recommendedName>
        <alternativeName>
            <fullName evidence="10">N-acetylglutamate synthase</fullName>
            <shortName evidence="10">AGSase</shortName>
        </alternativeName>
    </domain>
    <component>
        <recommendedName>
            <fullName evidence="10">Arginine biosynthesis bifunctional protein ArgJ alpha chain</fullName>
        </recommendedName>
    </component>
    <component>
        <recommendedName>
            <fullName evidence="10">Arginine biosynthesis bifunctional protein ArgJ beta chain</fullName>
        </recommendedName>
    </component>
</protein>
<comment type="similarity">
    <text evidence="1 10">Belongs to the ArgJ family.</text>
</comment>
<dbReference type="AlphaFoldDB" id="A0A401LFZ5"/>
<evidence type="ECO:0000256" key="2">
    <source>
        <dbReference type="ARBA" id="ARBA00011475"/>
    </source>
</evidence>
<feature type="binding site" evidence="10">
    <location>
        <position position="188"/>
    </location>
    <ligand>
        <name>substrate</name>
    </ligand>
</feature>
<keyword evidence="10" id="KW-0963">Cytoplasm</keyword>
<dbReference type="OrthoDB" id="9804242at2"/>
<sequence>MQKINSGVTAPKGFLAGGVHCGVKTNNTAKKDIAIIYSEKPCTAAAVYTQNKVFGAPITVTRRNIADGMAQAVVCNSGNANTCNADGVEKAEKMCILAAEALHLKPEDIIVASTGVIGQVLPIEPIEKGIAALAPIISREGNLDAVQAIMTTDTKPKEEAYEIEIGGKTVKIGAMAKGSGMIHPNMATMLGFLTTDAAITTPMLQKALKLAVDDTFNMVSVDGDTSTNDMVSIMANGMAENPVIDKEGANFDLFVAVVKEICTSMAKKIAGDGEGATKLVECTVTGAPTIPLAKAIAKSVITSSLTKAAMFGADANWGRILCAIGYTEGDFAVDTIQVDISSPKGSILVCENGAGVAFDEDKAKEILLEDAIHIEIAMKQGDASATAWGCDLTYDYVKINGDYRT</sequence>
<dbReference type="EC" id="2.3.1.35" evidence="10"/>
<dbReference type="InterPro" id="IPR016117">
    <property type="entry name" value="ArgJ-like_dom_sf"/>
</dbReference>
<dbReference type="GO" id="GO:0006526">
    <property type="term" value="P:L-arginine biosynthetic process"/>
    <property type="evidence" value="ECO:0007669"/>
    <property type="project" value="UniProtKB-UniRule"/>
</dbReference>
<dbReference type="InterPro" id="IPR002813">
    <property type="entry name" value="Arg_biosynth_ArgJ"/>
</dbReference>
<feature type="site" description="Involved in the stabilization of negative charge on the oxyanion by the formation of the oxyanion hole" evidence="10">
    <location>
        <position position="114"/>
    </location>
</feature>
<keyword evidence="4 10" id="KW-0028">Amino-acid biosynthesis</keyword>
<dbReference type="GO" id="GO:0004358">
    <property type="term" value="F:L-glutamate N-acetyltransferase activity, acting on acetyl-L-ornithine as donor"/>
    <property type="evidence" value="ECO:0007669"/>
    <property type="project" value="UniProtKB-UniRule"/>
</dbReference>
<feature type="binding site" evidence="10">
    <location>
        <position position="177"/>
    </location>
    <ligand>
        <name>substrate</name>
    </ligand>
</feature>
<evidence type="ECO:0000256" key="4">
    <source>
        <dbReference type="ARBA" id="ARBA00022605"/>
    </source>
</evidence>
<feature type="binding site" evidence="10">
    <location>
        <position position="151"/>
    </location>
    <ligand>
        <name>substrate</name>
    </ligand>
</feature>
<evidence type="ECO:0000256" key="3">
    <source>
        <dbReference type="ARBA" id="ARBA00022571"/>
    </source>
</evidence>
<dbReference type="InterPro" id="IPR042195">
    <property type="entry name" value="ArgJ_beta_C"/>
</dbReference>
<evidence type="ECO:0000256" key="1">
    <source>
        <dbReference type="ARBA" id="ARBA00006774"/>
    </source>
</evidence>
<dbReference type="Proteomes" id="UP000287361">
    <property type="component" value="Unassembled WGS sequence"/>
</dbReference>
<feature type="binding site" evidence="10">
    <location>
        <position position="274"/>
    </location>
    <ligand>
        <name>substrate</name>
    </ligand>
</feature>
<reference evidence="11 12" key="1">
    <citation type="submission" date="2018-10" db="EMBL/GenBank/DDBJ databases">
        <title>Draft Genome Sequence of Anaerotignum sp. KCTC 15736.</title>
        <authorList>
            <person name="Choi S.H."/>
            <person name="Kim J.S."/>
            <person name="Kang S.W."/>
            <person name="Lee J.S."/>
            <person name="Park S.H."/>
        </authorList>
    </citation>
    <scope>NUCLEOTIDE SEQUENCE [LARGE SCALE GENOMIC DNA]</scope>
    <source>
        <strain evidence="11 12">KCTC 15736</strain>
    </source>
</reference>
<dbReference type="NCBIfam" id="TIGR00120">
    <property type="entry name" value="ArgJ"/>
    <property type="match status" value="1"/>
</dbReference>
<evidence type="ECO:0000256" key="7">
    <source>
        <dbReference type="ARBA" id="ARBA00023268"/>
    </source>
</evidence>
<dbReference type="HAMAP" id="MF_01106">
    <property type="entry name" value="ArgJ"/>
    <property type="match status" value="1"/>
</dbReference>
<dbReference type="EC" id="2.3.1.1" evidence="10"/>
<feature type="active site" description="Nucleophile" evidence="10">
    <location>
        <position position="188"/>
    </location>
</feature>
<evidence type="ECO:0000313" key="11">
    <source>
        <dbReference type="EMBL" id="GCB30438.1"/>
    </source>
</evidence>
<evidence type="ECO:0000256" key="6">
    <source>
        <dbReference type="ARBA" id="ARBA00022813"/>
    </source>
</evidence>
<feature type="chain" id="PRO_5023267982" description="Arginine biosynthesis bifunctional protein ArgJ alpha chain" evidence="10">
    <location>
        <begin position="1"/>
        <end position="187"/>
    </location>
</feature>
<comment type="function">
    <text evidence="10">Catalyzes two activities which are involved in the cyclic version of arginine biosynthesis: the synthesis of N-acetylglutamate from glutamate and acetyl-CoA as the acetyl donor, and of ornithine by transacetylation between N(2)-acetylornithine and glutamate.</text>
</comment>
<dbReference type="NCBIfam" id="NF003802">
    <property type="entry name" value="PRK05388.1"/>
    <property type="match status" value="1"/>
</dbReference>
<keyword evidence="5 10" id="KW-0808">Transferase</keyword>
<feature type="binding site" evidence="10">
    <location>
        <position position="405"/>
    </location>
    <ligand>
        <name>substrate</name>
    </ligand>
</feature>
<comment type="catalytic activity">
    <reaction evidence="10">
        <text>L-glutamate + acetyl-CoA = N-acetyl-L-glutamate + CoA + H(+)</text>
        <dbReference type="Rhea" id="RHEA:24292"/>
        <dbReference type="ChEBI" id="CHEBI:15378"/>
        <dbReference type="ChEBI" id="CHEBI:29985"/>
        <dbReference type="ChEBI" id="CHEBI:44337"/>
        <dbReference type="ChEBI" id="CHEBI:57287"/>
        <dbReference type="ChEBI" id="CHEBI:57288"/>
        <dbReference type="EC" id="2.3.1.1"/>
    </reaction>
</comment>
<comment type="caution">
    <text evidence="11">The sequence shown here is derived from an EMBL/GenBank/DDBJ whole genome shotgun (WGS) entry which is preliminary data.</text>
</comment>
<comment type="pathway">
    <text evidence="10">Amino-acid biosynthesis; L-arginine biosynthesis; L-ornithine and N-acetyl-L-glutamate from L-glutamate and N(2)-acetyl-L-ornithine (cyclic): step 1/1.</text>
</comment>
<dbReference type="GO" id="GO:0005737">
    <property type="term" value="C:cytoplasm"/>
    <property type="evidence" value="ECO:0007669"/>
    <property type="project" value="UniProtKB-SubCell"/>
</dbReference>
<comment type="pathway">
    <text evidence="10">Amino-acid biosynthesis; L-arginine biosynthesis; N(2)-acetyl-L-ornithine from L-glutamate: step 1/4.</text>
</comment>
<keyword evidence="8 10" id="KW-0012">Acyltransferase</keyword>
<dbReference type="SUPFAM" id="SSF56266">
    <property type="entry name" value="DmpA/ArgJ-like"/>
    <property type="match status" value="1"/>
</dbReference>
<name>A0A401LFZ5_9FIRM</name>
<feature type="chain" id="PRO_5023267983" description="Arginine biosynthesis bifunctional protein ArgJ beta chain" evidence="10">
    <location>
        <begin position="188"/>
        <end position="405"/>
    </location>
</feature>
<dbReference type="UniPathway" id="UPA00068">
    <property type="reaction ID" value="UER00106"/>
</dbReference>
<dbReference type="FunFam" id="3.60.70.12:FF:000001">
    <property type="entry name" value="Arginine biosynthesis bifunctional protein ArgJ, chloroplastic"/>
    <property type="match status" value="1"/>
</dbReference>
<dbReference type="PANTHER" id="PTHR23100">
    <property type="entry name" value="ARGININE BIOSYNTHESIS BIFUNCTIONAL PROTEIN ARGJ"/>
    <property type="match status" value="1"/>
</dbReference>
<keyword evidence="12" id="KW-1185">Reference proteome</keyword>
<dbReference type="PANTHER" id="PTHR23100:SF0">
    <property type="entry name" value="ARGININE BIOSYNTHESIS BIFUNCTIONAL PROTEIN ARGJ, MITOCHONDRIAL"/>
    <property type="match status" value="1"/>
</dbReference>
<evidence type="ECO:0000256" key="10">
    <source>
        <dbReference type="HAMAP-Rule" id="MF_01106"/>
    </source>
</evidence>
<dbReference type="Gene3D" id="3.60.70.12">
    <property type="entry name" value="L-amino peptidase D-ALA esterase/amidase"/>
    <property type="match status" value="1"/>
</dbReference>
<dbReference type="CDD" id="cd02152">
    <property type="entry name" value="OAT"/>
    <property type="match status" value="1"/>
</dbReference>
<dbReference type="EMBL" id="BHVZ01000014">
    <property type="protein sequence ID" value="GCB30438.1"/>
    <property type="molecule type" value="Genomic_DNA"/>
</dbReference>
<feature type="site" description="Cleavage; by autolysis" evidence="10">
    <location>
        <begin position="187"/>
        <end position="188"/>
    </location>
</feature>
<feature type="site" description="Involved in the stabilization of negative charge on the oxyanion by the formation of the oxyanion hole" evidence="10">
    <location>
        <position position="115"/>
    </location>
</feature>
<dbReference type="FunFam" id="3.10.20.340:FF:000001">
    <property type="entry name" value="Arginine biosynthesis bifunctional protein ArgJ, chloroplastic"/>
    <property type="match status" value="1"/>
</dbReference>
<evidence type="ECO:0000256" key="9">
    <source>
        <dbReference type="ARBA" id="ARBA00049439"/>
    </source>
</evidence>
<keyword evidence="7 10" id="KW-0511">Multifunctional enzyme</keyword>